<reference evidence="1 2" key="1">
    <citation type="submission" date="2014-03" db="EMBL/GenBank/DDBJ databases">
        <authorList>
            <person name="Warren W."/>
            <person name="Wilson R.K."/>
        </authorList>
    </citation>
    <scope>NUCLEOTIDE SEQUENCE</scope>
</reference>
<dbReference type="EMBL" id="AQIB01133739">
    <property type="status" value="NOT_ANNOTATED_CDS"/>
    <property type="molecule type" value="Genomic_DNA"/>
</dbReference>
<name>A0A0D9R275_CHLSB</name>
<protein>
    <submittedName>
        <fullName evidence="1">Uncharacterized protein</fullName>
    </submittedName>
</protein>
<organism evidence="1 2">
    <name type="scientific">Chlorocebus sabaeus</name>
    <name type="common">Green monkey</name>
    <name type="synonym">Simia sabaea</name>
    <dbReference type="NCBI Taxonomy" id="60711"/>
    <lineage>
        <taxon>Eukaryota</taxon>
        <taxon>Metazoa</taxon>
        <taxon>Chordata</taxon>
        <taxon>Craniata</taxon>
        <taxon>Vertebrata</taxon>
        <taxon>Euteleostomi</taxon>
        <taxon>Mammalia</taxon>
        <taxon>Eutheria</taxon>
        <taxon>Euarchontoglires</taxon>
        <taxon>Primates</taxon>
        <taxon>Haplorrhini</taxon>
        <taxon>Catarrhini</taxon>
        <taxon>Cercopithecidae</taxon>
        <taxon>Cercopithecinae</taxon>
        <taxon>Chlorocebus</taxon>
    </lineage>
</organism>
<dbReference type="eggNOG" id="ENOG502TCMK">
    <property type="taxonomic scope" value="Eukaryota"/>
</dbReference>
<proteinExistence type="predicted"/>
<sequence>MPLKASFCSRTAQRANQNTGNHERAPALSLCESQGCFEDEKEVFSPVPCVETSDELLPMCSGPGDSWGDPIAWLGRNNLSPGTSAWKVPRWIRVVGEDWLSAGPADCVFINDLTT</sequence>
<reference evidence="1" key="3">
    <citation type="submission" date="2025-09" db="UniProtKB">
        <authorList>
            <consortium name="Ensembl"/>
        </authorList>
    </citation>
    <scope>IDENTIFICATION</scope>
</reference>
<dbReference type="Ensembl" id="ENSCSAT00000004461.1">
    <property type="protein sequence ID" value="ENSCSAP00000002714.1"/>
    <property type="gene ID" value="ENSCSAG00000006420.1"/>
</dbReference>
<reference evidence="1" key="2">
    <citation type="submission" date="2025-08" db="UniProtKB">
        <authorList>
            <consortium name="Ensembl"/>
        </authorList>
    </citation>
    <scope>IDENTIFICATION</scope>
</reference>
<keyword evidence="2" id="KW-1185">Reference proteome</keyword>
<dbReference type="Bgee" id="ENSCSAG00000006420">
    <property type="expression patterns" value="Expressed in caudate nucleus and 4 other cell types or tissues"/>
</dbReference>
<evidence type="ECO:0000313" key="2">
    <source>
        <dbReference type="Proteomes" id="UP000029965"/>
    </source>
</evidence>
<dbReference type="EMBL" id="AQIB01133738">
    <property type="status" value="NOT_ANNOTATED_CDS"/>
    <property type="molecule type" value="Genomic_DNA"/>
</dbReference>
<evidence type="ECO:0000313" key="1">
    <source>
        <dbReference type="Ensembl" id="ENSCSAP00000002714.1"/>
    </source>
</evidence>
<dbReference type="Proteomes" id="UP000029965">
    <property type="component" value="Chromosome 21"/>
</dbReference>
<accession>A0A0D9R275</accession>
<dbReference type="AlphaFoldDB" id="A0A0D9R275"/>